<dbReference type="Pfam" id="PF20695">
    <property type="entry name" value="UbiD_N"/>
    <property type="match status" value="1"/>
</dbReference>
<gene>
    <name evidence="2" type="ORF">GTS_04680</name>
</gene>
<feature type="domain" description="3-octaprenyl-4-hydroxybenzoate carboxy-lyase-like N-terminal" evidence="1">
    <location>
        <begin position="10"/>
        <end position="57"/>
    </location>
</feature>
<comment type="caution">
    <text evidence="2">The sequence shown here is derived from an EMBL/GenBank/DDBJ whole genome shotgun (WGS) entry which is preliminary data.</text>
</comment>
<dbReference type="SUPFAM" id="SSF50475">
    <property type="entry name" value="FMN-binding split barrel"/>
    <property type="match status" value="1"/>
</dbReference>
<dbReference type="RefSeq" id="WP_307722892.1">
    <property type="nucleotide sequence ID" value="NZ_BJFL01000002.1"/>
</dbReference>
<organism evidence="2 3">
    <name type="scientific">Gandjariella thermophila</name>
    <dbReference type="NCBI Taxonomy" id="1931992"/>
    <lineage>
        <taxon>Bacteria</taxon>
        <taxon>Bacillati</taxon>
        <taxon>Actinomycetota</taxon>
        <taxon>Actinomycetes</taxon>
        <taxon>Pseudonocardiales</taxon>
        <taxon>Pseudonocardiaceae</taxon>
        <taxon>Gandjariella</taxon>
    </lineage>
</organism>
<dbReference type="InterPro" id="IPR049383">
    <property type="entry name" value="UbiD-like_N"/>
</dbReference>
<evidence type="ECO:0000313" key="3">
    <source>
        <dbReference type="Proteomes" id="UP000298860"/>
    </source>
</evidence>
<sequence>MAYDDLRSFLDTLDTHRQLRHVGERVMPEPDLGAAANAAARLGDTAPALYFDNVAGFTTPGSRRTCTARGPTTRWPWTCRRPPR</sequence>
<dbReference type="EMBL" id="BJFL01000002">
    <property type="protein sequence ID" value="GDY28835.1"/>
    <property type="molecule type" value="Genomic_DNA"/>
</dbReference>
<dbReference type="Proteomes" id="UP000298860">
    <property type="component" value="Unassembled WGS sequence"/>
</dbReference>
<dbReference type="AlphaFoldDB" id="A0A4D4IWW6"/>
<keyword evidence="3" id="KW-1185">Reference proteome</keyword>
<name>A0A4D4IWW6_9PSEU</name>
<evidence type="ECO:0000259" key="1">
    <source>
        <dbReference type="Pfam" id="PF20695"/>
    </source>
</evidence>
<proteinExistence type="predicted"/>
<reference evidence="3" key="1">
    <citation type="submission" date="2019-04" db="EMBL/GenBank/DDBJ databases">
        <title>Draft genome sequence of Pseudonocardiaceae bacterium SL3-2-4.</title>
        <authorList>
            <person name="Ningsih F."/>
            <person name="Yokota A."/>
            <person name="Sakai Y."/>
            <person name="Nanatani K."/>
            <person name="Yabe S."/>
            <person name="Oetari A."/>
            <person name="Sjamsuridzal W."/>
        </authorList>
    </citation>
    <scope>NUCLEOTIDE SEQUENCE [LARGE SCALE GENOMIC DNA]</scope>
    <source>
        <strain evidence="3">SL3-2-4</strain>
    </source>
</reference>
<accession>A0A4D4IWW6</accession>
<protein>
    <recommendedName>
        <fullName evidence="1">3-octaprenyl-4-hydroxybenzoate carboxy-lyase-like N-terminal domain-containing protein</fullName>
    </recommendedName>
</protein>
<evidence type="ECO:0000313" key="2">
    <source>
        <dbReference type="EMBL" id="GDY28835.1"/>
    </source>
</evidence>